<evidence type="ECO:0000256" key="6">
    <source>
        <dbReference type="ARBA" id="ARBA00022989"/>
    </source>
</evidence>
<dbReference type="Gene3D" id="3.30.70.1320">
    <property type="entry name" value="Multidrug efflux transporter AcrB pore domain like"/>
    <property type="match status" value="1"/>
</dbReference>
<name>A0A850PET8_9PROT</name>
<dbReference type="PANTHER" id="PTHR32063:SF34">
    <property type="entry name" value="MULTIDRUG RESISTANCE PROTEIN MDTC"/>
    <property type="match status" value="1"/>
</dbReference>
<keyword evidence="2" id="KW-0813">Transport</keyword>
<dbReference type="AlphaFoldDB" id="A0A850PET8"/>
<dbReference type="SUPFAM" id="SSF82714">
    <property type="entry name" value="Multidrug efflux transporter AcrB TolC docking domain, DN and DC subdomains"/>
    <property type="match status" value="2"/>
</dbReference>
<evidence type="ECO:0000313" key="10">
    <source>
        <dbReference type="Proteomes" id="UP000585665"/>
    </source>
</evidence>
<comment type="subcellular location">
    <subcellularLocation>
        <location evidence="1">Cell inner membrane</location>
        <topology evidence="1">Multi-pass membrane protein</topology>
    </subcellularLocation>
</comment>
<dbReference type="RefSeq" id="WP_176613705.1">
    <property type="nucleotide sequence ID" value="NZ_JABXXR010000063.1"/>
</dbReference>
<reference evidence="9 10" key="1">
    <citation type="submission" date="2020-06" db="EMBL/GenBank/DDBJ databases">
        <title>Description of novel acetic acid bacteria.</title>
        <authorList>
            <person name="Sombolestani A."/>
        </authorList>
    </citation>
    <scope>NUCLEOTIDE SEQUENCE [LARGE SCALE GENOMIC DNA]</scope>
    <source>
        <strain evidence="9 10">LMG 27010</strain>
    </source>
</reference>
<evidence type="ECO:0000313" key="9">
    <source>
        <dbReference type="EMBL" id="NVN40766.1"/>
    </source>
</evidence>
<sequence>MSLTRVFILRPVATSLLALALLVGGLFGYRAMPVADLPNIAVPVIYIFVTQPGGTPEQIAASVTTPLERRLGTIAGLKDIQSDSQSGQAFLLLFFDDTRNIDGAARDVEAALQAARADLPTTLRDPPQYYKANPSDFPIILAGLTSRTRSLSTLRDLAQTRMKQSLSRVKGVGWVEMVGAEPPAVRVEINPYAAYKYGIGFEDIRSALASANANTPKGAIEQNGMRFVLQTNDQAREAAQYRDLVVAYRSGRPVRLADLAYVHDGPQTDRRAAWLNGQEAVLTIIRPQPGANVIRIADEIKAHLPELRAALPPDVDLTIASDRSQTIRAALADTQLTLLIAVGLVVIVVLMFLRTWRSTLIPAVTVPISLAGALIFMHLMGFTLDTLSLMALTIATGFVVDDAIVVVENIARHMEEGMTRREASLLGAREIAFTIVSITISLIAVFLPLLLLSGTAGKIFFEFAMTLALAVSVSMVLSLSLTPMMCALLLDVHKEGDTATGGPLTRLAHRVFDGVEAGMIALVRFYVRTLDVALRWRWLALLSLPLSFGLTVAVVVIMPKTILPAQDIALIQGMVTGDESTSFAQMEAKTRTALSAMASTPGVQSVLGFVGDDAANQAQVFGVLTDKADRARTPEQIGQAVSASLRSLAGARVVISNAGDLNGGGTRQKEGDYNYVLQTDNAADLYRWAPILTDALRHSAILRDVSTHLTDSAVAASVSIKRDQAARYLITPQLISNTLYDAYGQRTASAISTSLTTYYVVMQLADPYRMSPDALKSAWVSTSGGTPGGGTVSNSIRVNLPDQTTSKATQLSQQSFRNQIQNRLAGGAGASNGSAVSSSAETMVPFGAVADLALTPTPLTISHKGGLLSGSISFNLAPGHALGEASGVIRAEMARLHVPDTVHGGFTGEAADYRAAMINEILVLIAAIATMYVTLGILYESYIHPLTILSTLPSASVGAVLALWVCGQQFSLIAMIGVILLTGIVKKNAILLIDFALHAERTLGLSPEEAIRAACVTRFRPILMTTLAAAFGAVPLIVSNGYGAELRRPLGIAVVGGLAMSQLLTLYSTPVVYLLMDRIAGAVRRRVTGWRQRVGASGRTARSR</sequence>
<evidence type="ECO:0000256" key="3">
    <source>
        <dbReference type="ARBA" id="ARBA00022475"/>
    </source>
</evidence>
<comment type="caution">
    <text evidence="9">The sequence shown here is derived from an EMBL/GenBank/DDBJ whole genome shotgun (WGS) entry which is preliminary data.</text>
</comment>
<keyword evidence="3" id="KW-1003">Cell membrane</keyword>
<dbReference type="PRINTS" id="PR00702">
    <property type="entry name" value="ACRIFLAVINRP"/>
</dbReference>
<feature type="transmembrane region" description="Helical" evidence="8">
    <location>
        <begin position="539"/>
        <end position="558"/>
    </location>
</feature>
<feature type="transmembrane region" description="Helical" evidence="8">
    <location>
        <begin position="1050"/>
        <end position="1076"/>
    </location>
</feature>
<keyword evidence="5 8" id="KW-0812">Transmembrane</keyword>
<dbReference type="InterPro" id="IPR001036">
    <property type="entry name" value="Acrflvin-R"/>
</dbReference>
<keyword evidence="7 8" id="KW-0472">Membrane</keyword>
<accession>A0A850PET8</accession>
<evidence type="ECO:0000256" key="4">
    <source>
        <dbReference type="ARBA" id="ARBA00022519"/>
    </source>
</evidence>
<evidence type="ECO:0000256" key="2">
    <source>
        <dbReference type="ARBA" id="ARBA00022448"/>
    </source>
</evidence>
<gene>
    <name evidence="9" type="ORF">HUK82_09340</name>
</gene>
<feature type="transmembrane region" description="Helical" evidence="8">
    <location>
        <begin position="463"/>
        <end position="490"/>
    </location>
</feature>
<dbReference type="Pfam" id="PF00873">
    <property type="entry name" value="ACR_tran"/>
    <property type="match status" value="2"/>
</dbReference>
<feature type="transmembrane region" description="Helical" evidence="8">
    <location>
        <begin position="336"/>
        <end position="353"/>
    </location>
</feature>
<keyword evidence="10" id="KW-1185">Reference proteome</keyword>
<dbReference type="Gene3D" id="1.20.1640.10">
    <property type="entry name" value="Multidrug efflux transporter AcrB transmembrane domain"/>
    <property type="match status" value="3"/>
</dbReference>
<feature type="transmembrane region" description="Helical" evidence="8">
    <location>
        <begin position="921"/>
        <end position="939"/>
    </location>
</feature>
<protein>
    <submittedName>
        <fullName evidence="9">Efflux RND transporter permease subunit</fullName>
    </submittedName>
</protein>
<dbReference type="Gene3D" id="3.30.70.1430">
    <property type="entry name" value="Multidrug efflux transporter AcrB pore domain"/>
    <property type="match status" value="2"/>
</dbReference>
<evidence type="ECO:0000256" key="1">
    <source>
        <dbReference type="ARBA" id="ARBA00004429"/>
    </source>
</evidence>
<dbReference type="EMBL" id="JABXXR010000063">
    <property type="protein sequence ID" value="NVN40766.1"/>
    <property type="molecule type" value="Genomic_DNA"/>
</dbReference>
<dbReference type="SUPFAM" id="SSF82693">
    <property type="entry name" value="Multidrug efflux transporter AcrB pore domain, PN1, PN2, PC1 and PC2 subdomains"/>
    <property type="match status" value="3"/>
</dbReference>
<evidence type="ECO:0000256" key="8">
    <source>
        <dbReference type="SAM" id="Phobius"/>
    </source>
</evidence>
<dbReference type="Gene3D" id="3.30.2090.10">
    <property type="entry name" value="Multidrug efflux transporter AcrB TolC docking domain, DN and DC subdomains"/>
    <property type="match status" value="3"/>
</dbReference>
<feature type="transmembrane region" description="Helical" evidence="8">
    <location>
        <begin position="431"/>
        <end position="451"/>
    </location>
</feature>
<feature type="transmembrane region" description="Helical" evidence="8">
    <location>
        <begin position="959"/>
        <end position="985"/>
    </location>
</feature>
<proteinExistence type="predicted"/>
<dbReference type="Proteomes" id="UP000585665">
    <property type="component" value="Unassembled WGS sequence"/>
</dbReference>
<feature type="transmembrane region" description="Helical" evidence="8">
    <location>
        <begin position="360"/>
        <end position="381"/>
    </location>
</feature>
<feature type="transmembrane region" description="Helical" evidence="8">
    <location>
        <begin position="1022"/>
        <end position="1044"/>
    </location>
</feature>
<dbReference type="FunFam" id="1.20.1640.10:FF:000001">
    <property type="entry name" value="Efflux pump membrane transporter"/>
    <property type="match status" value="1"/>
</dbReference>
<keyword evidence="4" id="KW-0997">Cell inner membrane</keyword>
<organism evidence="9 10">
    <name type="scientific">Ameyamaea chiangmaiensis</name>
    <dbReference type="NCBI Taxonomy" id="442969"/>
    <lineage>
        <taxon>Bacteria</taxon>
        <taxon>Pseudomonadati</taxon>
        <taxon>Pseudomonadota</taxon>
        <taxon>Alphaproteobacteria</taxon>
        <taxon>Acetobacterales</taxon>
        <taxon>Acetobacteraceae</taxon>
        <taxon>Ameyamaea</taxon>
    </lineage>
</organism>
<evidence type="ECO:0000256" key="5">
    <source>
        <dbReference type="ARBA" id="ARBA00022692"/>
    </source>
</evidence>
<keyword evidence="6 8" id="KW-1133">Transmembrane helix</keyword>
<evidence type="ECO:0000256" key="7">
    <source>
        <dbReference type="ARBA" id="ARBA00023136"/>
    </source>
</evidence>
<dbReference type="InterPro" id="IPR027463">
    <property type="entry name" value="AcrB_DN_DC_subdom"/>
</dbReference>
<dbReference type="SUPFAM" id="SSF82866">
    <property type="entry name" value="Multidrug efflux transporter AcrB transmembrane domain"/>
    <property type="match status" value="2"/>
</dbReference>
<dbReference type="Gene3D" id="3.30.70.1440">
    <property type="entry name" value="Multidrug efflux transporter AcrB pore domain"/>
    <property type="match status" value="2"/>
</dbReference>
<dbReference type="GO" id="GO:0042910">
    <property type="term" value="F:xenobiotic transmembrane transporter activity"/>
    <property type="evidence" value="ECO:0007669"/>
    <property type="project" value="TreeGrafter"/>
</dbReference>
<dbReference type="PANTHER" id="PTHR32063">
    <property type="match status" value="1"/>
</dbReference>
<dbReference type="GO" id="GO:0005886">
    <property type="term" value="C:plasma membrane"/>
    <property type="evidence" value="ECO:0007669"/>
    <property type="project" value="UniProtKB-SubCell"/>
</dbReference>